<evidence type="ECO:0000256" key="1">
    <source>
        <dbReference type="SAM" id="MobiDB-lite"/>
    </source>
</evidence>
<feature type="compositionally biased region" description="Low complexity" evidence="1">
    <location>
        <begin position="314"/>
        <end position="325"/>
    </location>
</feature>
<evidence type="ECO:0000313" key="3">
    <source>
        <dbReference type="Proteomes" id="UP000267096"/>
    </source>
</evidence>
<feature type="region of interest" description="Disordered" evidence="1">
    <location>
        <begin position="254"/>
        <end position="287"/>
    </location>
</feature>
<protein>
    <submittedName>
        <fullName evidence="4">ANK_REP_REGION domain-containing protein</fullName>
    </submittedName>
</protein>
<dbReference type="AlphaFoldDB" id="A0A0M3J826"/>
<dbReference type="WBParaSite" id="ASIM_0000372601-mRNA-1">
    <property type="protein sequence ID" value="ASIM_0000372601-mRNA-1"/>
    <property type="gene ID" value="ASIM_0000372601"/>
</dbReference>
<evidence type="ECO:0000313" key="4">
    <source>
        <dbReference type="WBParaSite" id="ASIM_0000372601-mRNA-1"/>
    </source>
</evidence>
<feature type="compositionally biased region" description="Acidic residues" evidence="1">
    <location>
        <begin position="27"/>
        <end position="39"/>
    </location>
</feature>
<feature type="compositionally biased region" description="Low complexity" evidence="1">
    <location>
        <begin position="1"/>
        <end position="23"/>
    </location>
</feature>
<dbReference type="Proteomes" id="UP000267096">
    <property type="component" value="Unassembled WGS sequence"/>
</dbReference>
<reference evidence="4" key="1">
    <citation type="submission" date="2017-02" db="UniProtKB">
        <authorList>
            <consortium name="WormBaseParasite"/>
        </authorList>
    </citation>
    <scope>IDENTIFICATION</scope>
</reference>
<evidence type="ECO:0000313" key="2">
    <source>
        <dbReference type="EMBL" id="VDK21900.1"/>
    </source>
</evidence>
<feature type="compositionally biased region" description="Basic and acidic residues" evidence="1">
    <location>
        <begin position="332"/>
        <end position="345"/>
    </location>
</feature>
<sequence length="523" mass="57403">MSVATNSDTISNNNNCSSSGSNTIVESCEDDYEDGGDVVEDDVNREDAIRSLNSVMNFIRGGYDASGDPTTSDCCGMGAGTVGGLSSTKTLKSQLMTPNGIEMIVALMDDAFGLHSTVLQRTQNHFHVSEEPSTTNISESEQETSCKQQASSQNANRELNLNLQQQIRATYSNLSGILSETIGKVKSATAKGLELTKGGGLSSQKELLAERKTSLDSWSRLLRVTAAHWFIRTHLARSGSLLKLLQQNVDHVRGDQHGQHEGDKIGSSDGFRVPLSDDHQTETDLASLETSPAIIKRLRAHSLSDPILKRRLSNIDSSNSSSDSNECNALDDAEKVDKNETRQSTMHEKHLRMFQRLNTTAKEPSLGSSSSTIETISPLNESLLLSHNNTQNAPYGRTTVIHNKTKKSTNDQLTRPKSAVSILQMYAQSMVSTASSSGLEQPFESVVNKNVSEMTGRDLVCQKRYIHQRKPSTYTIYSFVEPRRLPDAYSLFHPRTRLTSGEKLAHACAKNMIEVCHFAIRSS</sequence>
<name>A0A0M3J826_ANISI</name>
<reference evidence="2 3" key="2">
    <citation type="submission" date="2018-11" db="EMBL/GenBank/DDBJ databases">
        <authorList>
            <consortium name="Pathogen Informatics"/>
        </authorList>
    </citation>
    <scope>NUCLEOTIDE SEQUENCE [LARGE SCALE GENOMIC DNA]</scope>
</reference>
<accession>A0A0M3J826</accession>
<keyword evidence="3" id="KW-1185">Reference proteome</keyword>
<dbReference type="EMBL" id="UYRR01005601">
    <property type="protein sequence ID" value="VDK21900.1"/>
    <property type="molecule type" value="Genomic_DNA"/>
</dbReference>
<feature type="compositionally biased region" description="Basic and acidic residues" evidence="1">
    <location>
        <begin position="254"/>
        <end position="266"/>
    </location>
</feature>
<feature type="region of interest" description="Disordered" evidence="1">
    <location>
        <begin position="127"/>
        <end position="153"/>
    </location>
</feature>
<organism evidence="4">
    <name type="scientific">Anisakis simplex</name>
    <name type="common">Herring worm</name>
    <dbReference type="NCBI Taxonomy" id="6269"/>
    <lineage>
        <taxon>Eukaryota</taxon>
        <taxon>Metazoa</taxon>
        <taxon>Ecdysozoa</taxon>
        <taxon>Nematoda</taxon>
        <taxon>Chromadorea</taxon>
        <taxon>Rhabditida</taxon>
        <taxon>Spirurina</taxon>
        <taxon>Ascaridomorpha</taxon>
        <taxon>Ascaridoidea</taxon>
        <taxon>Anisakidae</taxon>
        <taxon>Anisakis</taxon>
        <taxon>Anisakis simplex complex</taxon>
    </lineage>
</organism>
<feature type="region of interest" description="Disordered" evidence="1">
    <location>
        <begin position="1"/>
        <end position="39"/>
    </location>
</feature>
<proteinExistence type="predicted"/>
<feature type="region of interest" description="Disordered" evidence="1">
    <location>
        <begin position="314"/>
        <end position="345"/>
    </location>
</feature>
<gene>
    <name evidence="2" type="ORF">ASIM_LOCUS3558</name>
</gene>